<accession>A0AAD8AJW5</accession>
<organism evidence="2 3">
    <name type="scientific">Diploptera punctata</name>
    <name type="common">Pacific beetle cockroach</name>
    <dbReference type="NCBI Taxonomy" id="6984"/>
    <lineage>
        <taxon>Eukaryota</taxon>
        <taxon>Metazoa</taxon>
        <taxon>Ecdysozoa</taxon>
        <taxon>Arthropoda</taxon>
        <taxon>Hexapoda</taxon>
        <taxon>Insecta</taxon>
        <taxon>Pterygota</taxon>
        <taxon>Neoptera</taxon>
        <taxon>Polyneoptera</taxon>
        <taxon>Dictyoptera</taxon>
        <taxon>Blattodea</taxon>
        <taxon>Blaberoidea</taxon>
        <taxon>Blaberidae</taxon>
        <taxon>Diplopterinae</taxon>
        <taxon>Diploptera</taxon>
    </lineage>
</organism>
<proteinExistence type="predicted"/>
<name>A0AAD8AJW5_DIPPU</name>
<protein>
    <submittedName>
        <fullName evidence="2">Uncharacterized protein</fullName>
    </submittedName>
</protein>
<reference evidence="2" key="1">
    <citation type="journal article" date="2023" name="IScience">
        <title>Live-bearing cockroach genome reveals convergent evolutionary mechanisms linked to viviparity in insects and beyond.</title>
        <authorList>
            <person name="Fouks B."/>
            <person name="Harrison M.C."/>
            <person name="Mikhailova A.A."/>
            <person name="Marchal E."/>
            <person name="English S."/>
            <person name="Carruthers M."/>
            <person name="Jennings E.C."/>
            <person name="Chiamaka E.L."/>
            <person name="Frigard R.A."/>
            <person name="Pippel M."/>
            <person name="Attardo G.M."/>
            <person name="Benoit J.B."/>
            <person name="Bornberg-Bauer E."/>
            <person name="Tobe S.S."/>
        </authorList>
    </citation>
    <scope>NUCLEOTIDE SEQUENCE</scope>
    <source>
        <strain evidence="2">Stay&amp;Tobe</strain>
    </source>
</reference>
<keyword evidence="3" id="KW-1185">Reference proteome</keyword>
<dbReference type="AlphaFoldDB" id="A0AAD8AJW5"/>
<feature type="non-terminal residue" evidence="2">
    <location>
        <position position="1"/>
    </location>
</feature>
<dbReference type="EMBL" id="JASPKZ010000422">
    <property type="protein sequence ID" value="KAJ9600427.1"/>
    <property type="molecule type" value="Genomic_DNA"/>
</dbReference>
<keyword evidence="1" id="KW-1133">Transmembrane helix</keyword>
<feature type="transmembrane region" description="Helical" evidence="1">
    <location>
        <begin position="62"/>
        <end position="82"/>
    </location>
</feature>
<reference evidence="2" key="2">
    <citation type="submission" date="2023-05" db="EMBL/GenBank/DDBJ databases">
        <authorList>
            <person name="Fouks B."/>
        </authorList>
    </citation>
    <scope>NUCLEOTIDE SEQUENCE</scope>
    <source>
        <strain evidence="2">Stay&amp;Tobe</strain>
        <tissue evidence="2">Testes</tissue>
    </source>
</reference>
<evidence type="ECO:0000313" key="3">
    <source>
        <dbReference type="Proteomes" id="UP001233999"/>
    </source>
</evidence>
<keyword evidence="1" id="KW-0472">Membrane</keyword>
<comment type="caution">
    <text evidence="2">The sequence shown here is derived from an EMBL/GenBank/DDBJ whole genome shotgun (WGS) entry which is preliminary data.</text>
</comment>
<evidence type="ECO:0000256" key="1">
    <source>
        <dbReference type="SAM" id="Phobius"/>
    </source>
</evidence>
<gene>
    <name evidence="2" type="ORF">L9F63_009283</name>
</gene>
<feature type="non-terminal residue" evidence="2">
    <location>
        <position position="91"/>
    </location>
</feature>
<feature type="transmembrane region" description="Helical" evidence="1">
    <location>
        <begin position="30"/>
        <end position="50"/>
    </location>
</feature>
<keyword evidence="1" id="KW-0812">Transmembrane</keyword>
<sequence>YKPIENPQPSGVIELIPSLPKRCDVFMNLMFLYSAGNSMLGILSLAHLNVVPRTYENKPTRIICIGYWEIIKFFSIAFFFLMGGSWPTEST</sequence>
<dbReference type="Proteomes" id="UP001233999">
    <property type="component" value="Unassembled WGS sequence"/>
</dbReference>
<evidence type="ECO:0000313" key="2">
    <source>
        <dbReference type="EMBL" id="KAJ9600427.1"/>
    </source>
</evidence>